<dbReference type="Proteomes" id="UP001355207">
    <property type="component" value="Chromosome 1"/>
</dbReference>
<evidence type="ECO:0000256" key="2">
    <source>
        <dbReference type="SAM" id="SignalP"/>
    </source>
</evidence>
<keyword evidence="4" id="KW-1185">Reference proteome</keyword>
<keyword evidence="1" id="KW-0175">Coiled coil</keyword>
<gene>
    <name evidence="3" type="ORF">L201_001378</name>
</gene>
<feature type="chain" id="PRO_5043892751" evidence="2">
    <location>
        <begin position="23"/>
        <end position="117"/>
    </location>
</feature>
<evidence type="ECO:0000256" key="1">
    <source>
        <dbReference type="SAM" id="Coils"/>
    </source>
</evidence>
<evidence type="ECO:0000313" key="4">
    <source>
        <dbReference type="Proteomes" id="UP001355207"/>
    </source>
</evidence>
<dbReference type="GeneID" id="91092050"/>
<keyword evidence="2" id="KW-0732">Signal</keyword>
<feature type="coiled-coil region" evidence="1">
    <location>
        <begin position="22"/>
        <end position="49"/>
    </location>
</feature>
<dbReference type="EMBL" id="CP144098">
    <property type="protein sequence ID" value="WWC86501.1"/>
    <property type="molecule type" value="Genomic_DNA"/>
</dbReference>
<organism evidence="3 4">
    <name type="scientific">Kwoniella dendrophila CBS 6074</name>
    <dbReference type="NCBI Taxonomy" id="1295534"/>
    <lineage>
        <taxon>Eukaryota</taxon>
        <taxon>Fungi</taxon>
        <taxon>Dikarya</taxon>
        <taxon>Basidiomycota</taxon>
        <taxon>Agaricomycotina</taxon>
        <taxon>Tremellomycetes</taxon>
        <taxon>Tremellales</taxon>
        <taxon>Cryptococcaceae</taxon>
        <taxon>Kwoniella</taxon>
    </lineage>
</organism>
<dbReference type="RefSeq" id="XP_066073264.1">
    <property type="nucleotide sequence ID" value="XM_066217167.1"/>
</dbReference>
<reference evidence="3 4" key="1">
    <citation type="submission" date="2024-01" db="EMBL/GenBank/DDBJ databases">
        <title>Comparative genomics of Cryptococcus and Kwoniella reveals pathogenesis evolution and contrasting modes of karyotype evolution via chromosome fusion or intercentromeric recombination.</title>
        <authorList>
            <person name="Coelho M.A."/>
            <person name="David-Palma M."/>
            <person name="Shea T."/>
            <person name="Bowers K."/>
            <person name="McGinley-Smith S."/>
            <person name="Mohammad A.W."/>
            <person name="Gnirke A."/>
            <person name="Yurkov A.M."/>
            <person name="Nowrousian M."/>
            <person name="Sun S."/>
            <person name="Cuomo C.A."/>
            <person name="Heitman J."/>
        </authorList>
    </citation>
    <scope>NUCLEOTIDE SEQUENCE [LARGE SCALE GENOMIC DNA]</scope>
    <source>
        <strain evidence="3 4">CBS 6074</strain>
    </source>
</reference>
<evidence type="ECO:0000313" key="3">
    <source>
        <dbReference type="EMBL" id="WWC86501.1"/>
    </source>
</evidence>
<feature type="signal peptide" evidence="2">
    <location>
        <begin position="1"/>
        <end position="22"/>
    </location>
</feature>
<protein>
    <submittedName>
        <fullName evidence="3">Uncharacterized protein</fullName>
    </submittedName>
</protein>
<accession>A0AAX4JM51</accession>
<dbReference type="AlphaFoldDB" id="A0AAX4JM51"/>
<sequence>MTYTAASLAFLAVSTIAASAHARKANAQTDQLRAELSSKTAEYNDLARNYNEIIANLQAGNYRNVNDDEYCRIPPINLFETESDASSNDVISKIIEVSLTPSTASKDLADDRVKHYY</sequence>
<proteinExistence type="predicted"/>
<name>A0AAX4JM51_9TREE</name>